<dbReference type="PANTHER" id="PTHR43143:SF1">
    <property type="entry name" value="SERINE_THREONINE-PROTEIN PHOSPHATASE CPPED1"/>
    <property type="match status" value="1"/>
</dbReference>
<gene>
    <name evidence="2" type="primary">Cpped1_0</name>
    <name evidence="4 5 6" type="synonym">LOC112686277</name>
    <name evidence="2" type="ORF">g.102807</name>
</gene>
<dbReference type="RefSeq" id="XP_025414271.1">
    <property type="nucleotide sequence ID" value="XM_025558486.1"/>
</dbReference>
<dbReference type="GO" id="GO:0016787">
    <property type="term" value="F:hydrolase activity"/>
    <property type="evidence" value="ECO:0007669"/>
    <property type="project" value="InterPro"/>
</dbReference>
<evidence type="ECO:0000313" key="3">
    <source>
        <dbReference type="Proteomes" id="UP000694846"/>
    </source>
</evidence>
<reference evidence="4 5" key="2">
    <citation type="submission" date="2025-04" db="UniProtKB">
        <authorList>
            <consortium name="RefSeq"/>
        </authorList>
    </citation>
    <scope>IDENTIFICATION</scope>
    <source>
        <tissue evidence="4 5">Whole body</tissue>
    </source>
</reference>
<feature type="domain" description="Calcineurin-like phosphoesterase" evidence="1">
    <location>
        <begin position="71"/>
        <end position="246"/>
    </location>
</feature>
<name>A0A2S2QEH8_9HEMI</name>
<reference evidence="2" key="1">
    <citation type="submission" date="2018-04" db="EMBL/GenBank/DDBJ databases">
        <title>Transcriptome assembly of Sipha flava.</title>
        <authorList>
            <person name="Scully E.D."/>
            <person name="Geib S.M."/>
            <person name="Palmer N.A."/>
            <person name="Koch K."/>
            <person name="Bradshaw J."/>
            <person name="Heng-Moss T."/>
            <person name="Sarath G."/>
        </authorList>
    </citation>
    <scope>NUCLEOTIDE SEQUENCE</scope>
</reference>
<evidence type="ECO:0000259" key="1">
    <source>
        <dbReference type="Pfam" id="PF00149"/>
    </source>
</evidence>
<dbReference type="SUPFAM" id="SSF56300">
    <property type="entry name" value="Metallo-dependent phosphatases"/>
    <property type="match status" value="1"/>
</dbReference>
<dbReference type="Gene3D" id="3.60.21.10">
    <property type="match status" value="1"/>
</dbReference>
<dbReference type="PANTHER" id="PTHR43143">
    <property type="entry name" value="METALLOPHOSPHOESTERASE, CALCINEURIN SUPERFAMILY"/>
    <property type="match status" value="1"/>
</dbReference>
<sequence length="301" mass="35332">MTETNKQSMKWKKHEIEEQIGYDQYKNSQSWAGNFNFVIGADVQLGYIWPHRERDAKDWKIEMEKAICAVDKINNLTPRPQFVVICGDLINELSDDATEIKELQINDFQQIFSKLHPSISLVCVCGNHDVGNIPNEDSINKYREHFGQDYFSFWCGGVLFLVMNTQYYKNRDNVKKHAEEQDQWLTEKLNDNKGQRIIVFQHIPWFVENVDEKTQYFNINENFRKNMLEKMHAAGVSHVFCGHYHRNCIKFYKNIEIVTTNAIGAPMGPMEPSGLRIVQIYENNIIHAYYPLEKMPRSIIN</sequence>
<dbReference type="RefSeq" id="XP_025414273.1">
    <property type="nucleotide sequence ID" value="XM_025558488.1"/>
</dbReference>
<dbReference type="OrthoDB" id="45007at2759"/>
<keyword evidence="3" id="KW-1185">Reference proteome</keyword>
<accession>A0A2S2QEH8</accession>
<evidence type="ECO:0000313" key="5">
    <source>
        <dbReference type="RefSeq" id="XP_025414272.1"/>
    </source>
</evidence>
<dbReference type="InterPro" id="IPR004843">
    <property type="entry name" value="Calcineurin-like_PHP"/>
</dbReference>
<dbReference type="EMBL" id="GGMS01006717">
    <property type="protein sequence ID" value="MBY75920.1"/>
    <property type="molecule type" value="Transcribed_RNA"/>
</dbReference>
<dbReference type="Proteomes" id="UP000694846">
    <property type="component" value="Unplaced"/>
</dbReference>
<protein>
    <submittedName>
        <fullName evidence="2">Calcineurin-like phosphoesterase domain-containing protein 1</fullName>
    </submittedName>
    <submittedName>
        <fullName evidence="4 5">Serine/threonine-protein phosphatase CPPED1-like</fullName>
    </submittedName>
</protein>
<dbReference type="Pfam" id="PF00149">
    <property type="entry name" value="Metallophos"/>
    <property type="match status" value="1"/>
</dbReference>
<organism evidence="2">
    <name type="scientific">Sipha flava</name>
    <name type="common">yellow sugarcane aphid</name>
    <dbReference type="NCBI Taxonomy" id="143950"/>
    <lineage>
        <taxon>Eukaryota</taxon>
        <taxon>Metazoa</taxon>
        <taxon>Ecdysozoa</taxon>
        <taxon>Arthropoda</taxon>
        <taxon>Hexapoda</taxon>
        <taxon>Insecta</taxon>
        <taxon>Pterygota</taxon>
        <taxon>Neoptera</taxon>
        <taxon>Paraneoptera</taxon>
        <taxon>Hemiptera</taxon>
        <taxon>Sternorrhyncha</taxon>
        <taxon>Aphidomorpha</taxon>
        <taxon>Aphidoidea</taxon>
        <taxon>Aphididae</taxon>
        <taxon>Sipha</taxon>
    </lineage>
</organism>
<dbReference type="AlphaFoldDB" id="A0A2S2QEH8"/>
<dbReference type="RefSeq" id="XP_025414272.1">
    <property type="nucleotide sequence ID" value="XM_025558487.1"/>
</dbReference>
<evidence type="ECO:0000313" key="6">
    <source>
        <dbReference type="RefSeq" id="XP_025414273.1"/>
    </source>
</evidence>
<evidence type="ECO:0000313" key="4">
    <source>
        <dbReference type="RefSeq" id="XP_025414271.1"/>
    </source>
</evidence>
<evidence type="ECO:0000313" key="2">
    <source>
        <dbReference type="EMBL" id="MBY75920.1"/>
    </source>
</evidence>
<dbReference type="InterPro" id="IPR029052">
    <property type="entry name" value="Metallo-depent_PP-like"/>
</dbReference>
<dbReference type="InterPro" id="IPR051918">
    <property type="entry name" value="STPP_CPPED1"/>
</dbReference>
<proteinExistence type="predicted"/>